<sequence>MVSRSELDDIREDYRCSLTELTFNSKPIITNLTVIAQENMHAAAVIAKCLEEHINRAPPPHKLPALYLLDSICKNIGTPYTTYFGRNLYRTFMEAYTLVDPSTRRKFEELLHTWKQPMPMSNSHSPVFPFDVTRPIENALIKAKTLLLQSSQGIYPPQIHHPQQHLHSPAPRTTPPIGMNGTYSSGVLRLDGNPNISGGVTVRDTIAETPFISLQPVIPLVQHAADILLQDIDGYLAGVDARLIINPHDQVAHGQRMALTDLRALVRSAALPPDQLEVVRTQLALQGFSKLAPNVASQSEAARPKPSGGVDNLLAALQQNGLITAQNIPSLAPTHPPPLSSLIDVELQSSSLLKSRPHLIPMLFSMMPLQCRTCGQRFADAESGRKDRDEHLDWHFRINKKLREARGQSRTWYVTEEEWIKFRETPDIKSDEITRKSPTPDLDASTRFIKAPISGSTNTSCLICKESFQTVWNDPTEDWVWKNAVKIGNTVYHATCHKDSLREHTPEQTILGKRKAEPPVADIPSKRIEMKREVMV</sequence>
<dbReference type="Pfam" id="PF04818">
    <property type="entry name" value="CID"/>
    <property type="match status" value="1"/>
</dbReference>
<dbReference type="GO" id="GO:0006369">
    <property type="term" value="P:termination of RNA polymerase II transcription"/>
    <property type="evidence" value="ECO:0007669"/>
    <property type="project" value="InterPro"/>
</dbReference>
<dbReference type="InterPro" id="IPR054127">
    <property type="entry name" value="Pcf11_C"/>
</dbReference>
<dbReference type="InterPro" id="IPR006569">
    <property type="entry name" value="CID_dom"/>
</dbReference>
<evidence type="ECO:0000259" key="1">
    <source>
        <dbReference type="PROSITE" id="PS51391"/>
    </source>
</evidence>
<dbReference type="STRING" id="1198029.A0A1U7LUR4"/>
<dbReference type="EMBL" id="LXFE01000204">
    <property type="protein sequence ID" value="OLL26358.1"/>
    <property type="molecule type" value="Genomic_DNA"/>
</dbReference>
<gene>
    <name evidence="2" type="ORF">NEOLI_004592</name>
</gene>
<dbReference type="GO" id="GO:0033620">
    <property type="term" value="C:Mei2 nuclear dot complex"/>
    <property type="evidence" value="ECO:0007669"/>
    <property type="project" value="EnsemblFungi"/>
</dbReference>
<keyword evidence="3" id="KW-1185">Reference proteome</keyword>
<evidence type="ECO:0000313" key="2">
    <source>
        <dbReference type="EMBL" id="OLL26358.1"/>
    </source>
</evidence>
<name>A0A1U7LUR4_NEOID</name>
<dbReference type="SMART" id="SM00582">
    <property type="entry name" value="RPR"/>
    <property type="match status" value="1"/>
</dbReference>
<dbReference type="PANTHER" id="PTHR15921:SF3">
    <property type="entry name" value="PRE-MRNA CLEAVAGE COMPLEX 2 PROTEIN PCF11"/>
    <property type="match status" value="1"/>
</dbReference>
<proteinExistence type="predicted"/>
<dbReference type="Pfam" id="PF11526">
    <property type="entry name" value="Pfc11_Clp1_ID"/>
    <property type="match status" value="1"/>
</dbReference>
<dbReference type="OMA" id="ARSDFAN"/>
<dbReference type="GO" id="GO:0005849">
    <property type="term" value="C:mRNA cleavage factor complex"/>
    <property type="evidence" value="ECO:0007669"/>
    <property type="project" value="InterPro"/>
</dbReference>
<dbReference type="AlphaFoldDB" id="A0A1U7LUR4"/>
<dbReference type="Gene3D" id="1.25.40.90">
    <property type="match status" value="1"/>
</dbReference>
<accession>A0A1U7LUR4</accession>
<dbReference type="FunFam" id="1.25.40.90:FF:000016">
    <property type="entry name" value="mRNA cleavage factor complex component Pcf11"/>
    <property type="match status" value="1"/>
</dbReference>
<dbReference type="PANTHER" id="PTHR15921">
    <property type="entry name" value="PRE-MRNA CLEAVAGE COMPLEX II"/>
    <property type="match status" value="1"/>
</dbReference>
<dbReference type="Proteomes" id="UP000186594">
    <property type="component" value="Unassembled WGS sequence"/>
</dbReference>
<dbReference type="GO" id="GO:0003729">
    <property type="term" value="F:mRNA binding"/>
    <property type="evidence" value="ECO:0007669"/>
    <property type="project" value="InterPro"/>
</dbReference>
<dbReference type="Pfam" id="PF21936">
    <property type="entry name" value="Pcf11_C"/>
    <property type="match status" value="1"/>
</dbReference>
<dbReference type="GO" id="GO:0000785">
    <property type="term" value="C:chromatin"/>
    <property type="evidence" value="ECO:0007669"/>
    <property type="project" value="EnsemblFungi"/>
</dbReference>
<dbReference type="PROSITE" id="PS51391">
    <property type="entry name" value="CID"/>
    <property type="match status" value="1"/>
</dbReference>
<dbReference type="CDD" id="cd16982">
    <property type="entry name" value="CID_Pcf11"/>
    <property type="match status" value="1"/>
</dbReference>
<dbReference type="InterPro" id="IPR008942">
    <property type="entry name" value="ENTH_VHS"/>
</dbReference>
<evidence type="ECO:0000313" key="3">
    <source>
        <dbReference type="Proteomes" id="UP000186594"/>
    </source>
</evidence>
<dbReference type="OrthoDB" id="2129491at2759"/>
<protein>
    <recommendedName>
        <fullName evidence="1">CID domain-containing protein</fullName>
    </recommendedName>
</protein>
<reference evidence="2 3" key="1">
    <citation type="submission" date="2016-04" db="EMBL/GenBank/DDBJ databases">
        <title>Evolutionary innovation and constraint leading to complex multicellularity in the Ascomycota.</title>
        <authorList>
            <person name="Cisse O."/>
            <person name="Nguyen A."/>
            <person name="Hewitt D.A."/>
            <person name="Jedd G."/>
            <person name="Stajich J.E."/>
        </authorList>
    </citation>
    <scope>NUCLEOTIDE SEQUENCE [LARGE SCALE GENOMIC DNA]</scope>
    <source>
        <strain evidence="2 3">DAH-3</strain>
    </source>
</reference>
<comment type="caution">
    <text evidence="2">The sequence shown here is derived from an EMBL/GenBank/DDBJ whole genome shotgun (WGS) entry which is preliminary data.</text>
</comment>
<dbReference type="GO" id="GO:0005737">
    <property type="term" value="C:cytoplasm"/>
    <property type="evidence" value="ECO:0007669"/>
    <property type="project" value="TreeGrafter"/>
</dbReference>
<dbReference type="GO" id="GO:0031124">
    <property type="term" value="P:mRNA 3'-end processing"/>
    <property type="evidence" value="ECO:0007669"/>
    <property type="project" value="InterPro"/>
</dbReference>
<organism evidence="2 3">
    <name type="scientific">Neolecta irregularis (strain DAH-3)</name>
    <dbReference type="NCBI Taxonomy" id="1198029"/>
    <lineage>
        <taxon>Eukaryota</taxon>
        <taxon>Fungi</taxon>
        <taxon>Dikarya</taxon>
        <taxon>Ascomycota</taxon>
        <taxon>Taphrinomycotina</taxon>
        <taxon>Neolectales</taxon>
        <taxon>Neolectaceae</taxon>
        <taxon>Neolecta</taxon>
    </lineage>
</organism>
<dbReference type="GO" id="GO:0099122">
    <property type="term" value="F:RNA polymerase II C-terminal domain binding"/>
    <property type="evidence" value="ECO:0007669"/>
    <property type="project" value="EnsemblFungi"/>
</dbReference>
<feature type="domain" description="CID" evidence="1">
    <location>
        <begin position="6"/>
        <end position="144"/>
    </location>
</feature>
<dbReference type="InterPro" id="IPR047415">
    <property type="entry name" value="Pcf11_CID"/>
</dbReference>
<dbReference type="InterPro" id="IPR045154">
    <property type="entry name" value="PCF11-like"/>
</dbReference>
<dbReference type="GO" id="GO:0071920">
    <property type="term" value="C:cleavage body"/>
    <property type="evidence" value="ECO:0007669"/>
    <property type="project" value="EnsemblFungi"/>
</dbReference>
<dbReference type="InterPro" id="IPR021605">
    <property type="entry name" value="Pcf11_Clp1-ID"/>
</dbReference>
<dbReference type="SUPFAM" id="SSF48464">
    <property type="entry name" value="ENTH/VHS domain"/>
    <property type="match status" value="1"/>
</dbReference>